<dbReference type="RefSeq" id="WP_119977894.1">
    <property type="nucleotide sequence ID" value="NZ_BPFB01000094.1"/>
</dbReference>
<dbReference type="EMBL" id="BPFB01000094">
    <property type="protein sequence ID" value="GIU03063.1"/>
    <property type="molecule type" value="Genomic_DNA"/>
</dbReference>
<gene>
    <name evidence="1" type="ORF">TUM4630_36120</name>
</gene>
<keyword evidence="2" id="KW-1185">Reference proteome</keyword>
<protein>
    <submittedName>
        <fullName evidence="1">Uncharacterized protein</fullName>
    </submittedName>
</protein>
<comment type="caution">
    <text evidence="1">The sequence shown here is derived from an EMBL/GenBank/DDBJ whole genome shotgun (WGS) entry which is preliminary data.</text>
</comment>
<organism evidence="1 2">
    <name type="scientific">Shewanella algidipiscicola</name>
    <dbReference type="NCBI Taxonomy" id="614070"/>
    <lineage>
        <taxon>Bacteria</taxon>
        <taxon>Pseudomonadati</taxon>
        <taxon>Pseudomonadota</taxon>
        <taxon>Gammaproteobacteria</taxon>
        <taxon>Alteromonadales</taxon>
        <taxon>Shewanellaceae</taxon>
        <taxon>Shewanella</taxon>
    </lineage>
</organism>
<name>A0ABQ4NTL6_9GAMM</name>
<sequence length="66" mass="7559">MNNEKAKRTLEDVENTFYETMSKNTVFSSLNRSASALERLSNNTETLAAEMKSARRKQATHYKTIT</sequence>
<accession>A0ABQ4NTL6</accession>
<evidence type="ECO:0000313" key="2">
    <source>
        <dbReference type="Proteomes" id="UP000761574"/>
    </source>
</evidence>
<dbReference type="Proteomes" id="UP000761574">
    <property type="component" value="Unassembled WGS sequence"/>
</dbReference>
<reference evidence="1 2" key="1">
    <citation type="submission" date="2021-05" db="EMBL/GenBank/DDBJ databases">
        <title>Molecular characterization for Shewanella algae harboring chromosomal blaOXA-55-like strains isolated from clinical and environment sample.</title>
        <authorList>
            <person name="Ohama Y."/>
            <person name="Aoki K."/>
            <person name="Harada S."/>
            <person name="Moriya K."/>
            <person name="Ishii Y."/>
            <person name="Tateda K."/>
        </authorList>
    </citation>
    <scope>NUCLEOTIDE SEQUENCE [LARGE SCALE GENOMIC DNA]</scope>
    <source>
        <strain evidence="1 2">LMG 23746</strain>
    </source>
</reference>
<evidence type="ECO:0000313" key="1">
    <source>
        <dbReference type="EMBL" id="GIU03063.1"/>
    </source>
</evidence>
<proteinExistence type="predicted"/>